<protein>
    <recommendedName>
        <fullName evidence="5">Transmembrane protein</fullName>
    </recommendedName>
</protein>
<accession>A0A8J3LQT2</accession>
<feature type="transmembrane region" description="Helical" evidence="2">
    <location>
        <begin position="184"/>
        <end position="204"/>
    </location>
</feature>
<evidence type="ECO:0000313" key="3">
    <source>
        <dbReference type="EMBL" id="GIG75854.1"/>
    </source>
</evidence>
<feature type="transmembrane region" description="Helical" evidence="2">
    <location>
        <begin position="47"/>
        <end position="66"/>
    </location>
</feature>
<keyword evidence="2" id="KW-0812">Transmembrane</keyword>
<keyword evidence="2" id="KW-1133">Transmembrane helix</keyword>
<keyword evidence="2" id="KW-0472">Membrane</keyword>
<comment type="caution">
    <text evidence="3">The sequence shown here is derived from an EMBL/GenBank/DDBJ whole genome shotgun (WGS) entry which is preliminary data.</text>
</comment>
<evidence type="ECO:0000313" key="4">
    <source>
        <dbReference type="Proteomes" id="UP000653674"/>
    </source>
</evidence>
<evidence type="ECO:0000256" key="1">
    <source>
        <dbReference type="SAM" id="MobiDB-lite"/>
    </source>
</evidence>
<feature type="region of interest" description="Disordered" evidence="1">
    <location>
        <begin position="93"/>
        <end position="114"/>
    </location>
</feature>
<gene>
    <name evidence="3" type="ORF">Pfl04_42580</name>
</gene>
<dbReference type="AlphaFoldDB" id="A0A8J3LQT2"/>
<feature type="transmembrane region" description="Helical" evidence="2">
    <location>
        <begin position="126"/>
        <end position="148"/>
    </location>
</feature>
<feature type="transmembrane region" description="Helical" evidence="2">
    <location>
        <begin position="225"/>
        <end position="247"/>
    </location>
</feature>
<name>A0A8J3LQT2_9ACTN</name>
<reference evidence="3" key="1">
    <citation type="submission" date="2021-01" db="EMBL/GenBank/DDBJ databases">
        <title>Whole genome shotgun sequence of Planosporangium flavigriseum NBRC 105377.</title>
        <authorList>
            <person name="Komaki H."/>
            <person name="Tamura T."/>
        </authorList>
    </citation>
    <scope>NUCLEOTIDE SEQUENCE</scope>
    <source>
        <strain evidence="3">NBRC 105377</strain>
    </source>
</reference>
<keyword evidence="4" id="KW-1185">Reference proteome</keyword>
<dbReference type="Proteomes" id="UP000653674">
    <property type="component" value="Unassembled WGS sequence"/>
</dbReference>
<organism evidence="3 4">
    <name type="scientific">Planosporangium flavigriseum</name>
    <dbReference type="NCBI Taxonomy" id="373681"/>
    <lineage>
        <taxon>Bacteria</taxon>
        <taxon>Bacillati</taxon>
        <taxon>Actinomycetota</taxon>
        <taxon>Actinomycetes</taxon>
        <taxon>Micromonosporales</taxon>
        <taxon>Micromonosporaceae</taxon>
        <taxon>Planosporangium</taxon>
    </lineage>
</organism>
<feature type="compositionally biased region" description="Pro residues" evidence="1">
    <location>
        <begin position="99"/>
        <end position="114"/>
    </location>
</feature>
<proteinExistence type="predicted"/>
<sequence length="257" mass="26799">MAAGSVQKGPTVARALRWLATFVIGTACFAVAWWVCEALAGLDRSTAVTIATVAGPWLAAPAGWWATREAMRSSDVARSTSLAVARSRATNVPAGAPYSPQPDSPQPAAPAYPASRPLPPRGSAGILALAMVASMVAVAGGIVAILWLSNRTADVSTPCSPEFGPYCLAERSGPLTALVSSKTLVLIMVTVLVLTVVMGIWLSAWWVSLKRSRPPDRTSWQDPRVVVTLLVIAAFVVLCCCCGGYFGGPLLPLIVGV</sequence>
<dbReference type="EMBL" id="BONU01000039">
    <property type="protein sequence ID" value="GIG75854.1"/>
    <property type="molecule type" value="Genomic_DNA"/>
</dbReference>
<feature type="transmembrane region" description="Helical" evidence="2">
    <location>
        <begin position="15"/>
        <end position="35"/>
    </location>
</feature>
<evidence type="ECO:0008006" key="5">
    <source>
        <dbReference type="Google" id="ProtNLM"/>
    </source>
</evidence>
<evidence type="ECO:0000256" key="2">
    <source>
        <dbReference type="SAM" id="Phobius"/>
    </source>
</evidence>